<dbReference type="InterPro" id="IPR028907">
    <property type="entry name" value="Tox-PLDMTX_dom"/>
</dbReference>
<name>A0AAU7QED1_9GAMM</name>
<accession>A0AAU7QED1</accession>
<dbReference type="Pfam" id="PF15645">
    <property type="entry name" value="Tox-PLDMTX"/>
    <property type="match status" value="1"/>
</dbReference>
<reference evidence="2" key="1">
    <citation type="submission" date="2024-06" db="EMBL/GenBank/DDBJ databases">
        <authorList>
            <person name="Coelho C."/>
            <person name="Bento M."/>
            <person name="Garcia E."/>
            <person name="Camelo A."/>
            <person name="Brandao I."/>
            <person name="Espirito Santo C."/>
            <person name="Trovao J."/>
            <person name="Verissimo A."/>
            <person name="Costa J."/>
            <person name="Tiago I."/>
        </authorList>
    </citation>
    <scope>NUCLEOTIDE SEQUENCE</scope>
    <source>
        <strain evidence="2">KWT182</strain>
    </source>
</reference>
<dbReference type="AlphaFoldDB" id="A0AAU7QED1"/>
<feature type="domain" description="Tox-PLDMTX" evidence="1">
    <location>
        <begin position="226"/>
        <end position="345"/>
    </location>
</feature>
<organism evidence="2">
    <name type="scientific">Acerihabitans sp. KWT182</name>
    <dbReference type="NCBI Taxonomy" id="3157919"/>
    <lineage>
        <taxon>Bacteria</taxon>
        <taxon>Pseudomonadati</taxon>
        <taxon>Pseudomonadota</taxon>
        <taxon>Gammaproteobacteria</taxon>
        <taxon>Enterobacterales</taxon>
        <taxon>Pectobacteriaceae</taxon>
        <taxon>Acerihabitans</taxon>
    </lineage>
</organism>
<dbReference type="EMBL" id="CP157947">
    <property type="protein sequence ID" value="XBS71419.1"/>
    <property type="molecule type" value="Genomic_DNA"/>
</dbReference>
<gene>
    <name evidence="2" type="ORF">ABK905_11070</name>
</gene>
<evidence type="ECO:0000313" key="2">
    <source>
        <dbReference type="EMBL" id="XBS71419.1"/>
    </source>
</evidence>
<evidence type="ECO:0000259" key="1">
    <source>
        <dbReference type="Pfam" id="PF15645"/>
    </source>
</evidence>
<proteinExistence type="predicted"/>
<protein>
    <recommendedName>
        <fullName evidence="1">Tox-PLDMTX domain-containing protein</fullName>
    </recommendedName>
</protein>
<dbReference type="Gene3D" id="3.10.670.10">
    <property type="entry name" value="Secreted effector protein ssei"/>
    <property type="match status" value="1"/>
</dbReference>
<sequence length="488" mass="55814">MVNLPTLCYAGLKKNIQFVNSRSKAQTLFQKNLRKEWSTNISPDKLKPLWDGIYTENALGTEIRHFIKDRNQIFQVQRDGVEEVWRVIDPNKGDSLDTAIAVVPQGADRWEINPVDLGIESAVLLDQVSTLSTKSVIPDIQFENTASVHMPLPDEGFHSEQHKKILDFFLTENTYFMNEMSSSHFDKNDILLALADRLSGKASKDDVFSRGGYTTLQNLMIHEFYSLSAKFQTSIRYRAINFWIDKIDNNPVNHLLLSYTVGENSYIIDLQIIRPSKNINDSNTQVYLEQEWLQKYKNEVTAEFTLVKYKDYNNIHDALLFSQNGNLSPSRIIEDTYLLREPAWYQRSVLHNSQNTLKFKYPILSMHSPTFRVICRKTIRKLYGKTPFVALPPKILQEARFIDEAQADALLHHLTVSSSNTLSAGAFLDAGSIVPSVEILNRINQGKLVLFYDQRGLLKHAQISLGNGRFASAENSFLIPAYLITRPF</sequence>